<dbReference type="GO" id="GO:0016740">
    <property type="term" value="F:transferase activity"/>
    <property type="evidence" value="ECO:0007669"/>
    <property type="project" value="UniProtKB-KW"/>
</dbReference>
<protein>
    <submittedName>
        <fullName evidence="1">Putative salivary sulfotransferase</fullName>
    </submittedName>
</protein>
<reference evidence="1" key="1">
    <citation type="submission" date="2012-12" db="EMBL/GenBank/DDBJ databases">
        <title>Identification and characterization of a phenylalanine ammonia-lyase gene family in Isatis indigotica Fort.</title>
        <authorList>
            <person name="Liu Q."/>
            <person name="Chen J."/>
            <person name="Zhou X."/>
            <person name="Di P."/>
            <person name="Xiao Y."/>
            <person name="Xuan H."/>
            <person name="Zhang L."/>
            <person name="Chen W."/>
        </authorList>
    </citation>
    <scope>NUCLEOTIDE SEQUENCE</scope>
    <source>
        <tissue evidence="1">Salivary gland</tissue>
    </source>
</reference>
<accession>A0A0K8R6X8</accession>
<organism evidence="1">
    <name type="scientific">Ixodes ricinus</name>
    <name type="common">Common tick</name>
    <name type="synonym">Acarus ricinus</name>
    <dbReference type="NCBI Taxonomy" id="34613"/>
    <lineage>
        <taxon>Eukaryota</taxon>
        <taxon>Metazoa</taxon>
        <taxon>Ecdysozoa</taxon>
        <taxon>Arthropoda</taxon>
        <taxon>Chelicerata</taxon>
        <taxon>Arachnida</taxon>
        <taxon>Acari</taxon>
        <taxon>Parasitiformes</taxon>
        <taxon>Ixodida</taxon>
        <taxon>Ixodoidea</taxon>
        <taxon>Ixodidae</taxon>
        <taxon>Ixodinae</taxon>
        <taxon>Ixodes</taxon>
    </lineage>
</organism>
<keyword evidence="1" id="KW-0808">Transferase</keyword>
<proteinExistence type="evidence at transcript level"/>
<dbReference type="AlphaFoldDB" id="A0A0K8R6X8"/>
<evidence type="ECO:0000313" key="1">
    <source>
        <dbReference type="EMBL" id="JAA66234.1"/>
    </source>
</evidence>
<sequence length="98" mass="11092">MSACSGVRHLNDVPLFRFQLLCFKIMQGMECNRTHLAVDKSGSRNLLGNAHGKETRQFSSYSMMFISRNVKTVYKSPVPRFTCGRMHNASCAHPVTRP</sequence>
<name>A0A0K8R6X8_IXORI</name>
<dbReference type="EMBL" id="GADI01007574">
    <property type="protein sequence ID" value="JAA66234.1"/>
    <property type="molecule type" value="mRNA"/>
</dbReference>